<dbReference type="RefSeq" id="WP_111921372.1">
    <property type="nucleotide sequence ID" value="NZ_UAWC01000007.1"/>
</dbReference>
<protein>
    <submittedName>
        <fullName evidence="1">Phage structural protein</fullName>
    </submittedName>
</protein>
<accession>A0A2X2VZW7</accession>
<gene>
    <name evidence="1" type="ORF">NCTC13028_01052</name>
</gene>
<dbReference type="Proteomes" id="UP000250223">
    <property type="component" value="Unassembled WGS sequence"/>
</dbReference>
<sequence>MAERFRFFDSIDGEDERYYTADEFAEYFRQLVSSGIFNGGENLRVTTDGTDMSVKIKEGYAWLEGYLYKIDTEPLKLTLDAADPNLNRIDRIIIRLDKTLDNRYVRAFVLKGIPAQEPIAPQLRRDENIYEISLAQIRIIAGKSFIGETEVMDERFNEDVCGIVNSLIKVDTSHLIKAFEDEWQTWYNGIKDETFVPIGNLRDGFIRTPEDLIYSIPDSKLQFEKGWPIHRNIPKMELEGLGLNEDGNLYINTLKNDYEDVFSYNVEGSLSSENLHADSQLAIPFTVNTDVKHLQITMILKRYSIGMIRCIICGSDDEGLPDLTKEIGRYFPDWQGYSEMNDKFSDFTWDMPLNRLLKTDEQYYLILYSWSTEYYINAGYSDSHGEMNYFLSTNKGLTWTSYERTPRLIISGKELVDEGVATMNYSNLENFKKHGLINLEIIDNVNSYYVIDVLDLDGNVIKGNIISGKYLFEDNLSKDTKVRIRLIKVGEEEPKLKGFEHLWVADTSKVRIEQAIVPSDNTIFGPVKTAKSSTATIYAHVPYAGRYRLKCEIKTNNASVNAIVTVYENSSSNGNIIGYASVKGDVYTPITMDLESVAANSKIVIVLTTSNSSYPATIRNIELCGEYGFQNLELTGI</sequence>
<dbReference type="AlphaFoldDB" id="A0A2X2VZW7"/>
<name>A0A2X2VZW7_CLOCO</name>
<reference evidence="1 2" key="1">
    <citation type="submission" date="2018-06" db="EMBL/GenBank/DDBJ databases">
        <authorList>
            <consortium name="Pathogen Informatics"/>
            <person name="Doyle S."/>
        </authorList>
    </citation>
    <scope>NUCLEOTIDE SEQUENCE [LARGE SCALE GENOMIC DNA]</scope>
    <source>
        <strain evidence="1 2">NCTC13028</strain>
    </source>
</reference>
<evidence type="ECO:0000313" key="1">
    <source>
        <dbReference type="EMBL" id="SQB34158.1"/>
    </source>
</evidence>
<evidence type="ECO:0000313" key="2">
    <source>
        <dbReference type="Proteomes" id="UP000250223"/>
    </source>
</evidence>
<proteinExistence type="predicted"/>
<dbReference type="EMBL" id="UAWC01000007">
    <property type="protein sequence ID" value="SQB34158.1"/>
    <property type="molecule type" value="Genomic_DNA"/>
</dbReference>
<organism evidence="1 2">
    <name type="scientific">Clostridium cochlearium</name>
    <dbReference type="NCBI Taxonomy" id="1494"/>
    <lineage>
        <taxon>Bacteria</taxon>
        <taxon>Bacillati</taxon>
        <taxon>Bacillota</taxon>
        <taxon>Clostridia</taxon>
        <taxon>Eubacteriales</taxon>
        <taxon>Clostridiaceae</taxon>
        <taxon>Clostridium</taxon>
    </lineage>
</organism>